<dbReference type="EMBL" id="CM045769">
    <property type="protein sequence ID" value="KAI7994511.1"/>
    <property type="molecule type" value="Genomic_DNA"/>
</dbReference>
<comment type="caution">
    <text evidence="1">The sequence shown here is derived from an EMBL/GenBank/DDBJ whole genome shotgun (WGS) entry which is preliminary data.</text>
</comment>
<name>A0ACC0G0D7_9ERIC</name>
<gene>
    <name evidence="1" type="ORF">LOK49_LG11G02723</name>
</gene>
<proteinExistence type="predicted"/>
<protein>
    <submittedName>
        <fullName evidence="1">Uncharacterized protein</fullName>
    </submittedName>
</protein>
<sequence length="146" mass="16804">MLRVSCCMRSVEEWFPSHNQLTVDVDEEGRKIFEAFYGTSLKSNGFKYDVQFMNVTDVIGATDDDDTRTLAEFVVDQYNKNKKENEPPLRFVTVVKGIKVRPSSLFMFFYLITLQGLGESTDPRKFFARVSVSLAPYDGHKQCSYQ</sequence>
<organism evidence="1 2">
    <name type="scientific">Camellia lanceoleosa</name>
    <dbReference type="NCBI Taxonomy" id="1840588"/>
    <lineage>
        <taxon>Eukaryota</taxon>
        <taxon>Viridiplantae</taxon>
        <taxon>Streptophyta</taxon>
        <taxon>Embryophyta</taxon>
        <taxon>Tracheophyta</taxon>
        <taxon>Spermatophyta</taxon>
        <taxon>Magnoliopsida</taxon>
        <taxon>eudicotyledons</taxon>
        <taxon>Gunneridae</taxon>
        <taxon>Pentapetalae</taxon>
        <taxon>asterids</taxon>
        <taxon>Ericales</taxon>
        <taxon>Theaceae</taxon>
        <taxon>Camellia</taxon>
    </lineage>
</organism>
<dbReference type="Proteomes" id="UP001060215">
    <property type="component" value="Chromosome 12"/>
</dbReference>
<accession>A0ACC0G0D7</accession>
<evidence type="ECO:0000313" key="1">
    <source>
        <dbReference type="EMBL" id="KAI7994511.1"/>
    </source>
</evidence>
<evidence type="ECO:0000313" key="2">
    <source>
        <dbReference type="Proteomes" id="UP001060215"/>
    </source>
</evidence>
<reference evidence="1 2" key="1">
    <citation type="journal article" date="2022" name="Plant J.">
        <title>Chromosome-level genome of Camellia lanceoleosa provides a valuable resource for understanding genome evolution and self-incompatibility.</title>
        <authorList>
            <person name="Gong W."/>
            <person name="Xiao S."/>
            <person name="Wang L."/>
            <person name="Liao Z."/>
            <person name="Chang Y."/>
            <person name="Mo W."/>
            <person name="Hu G."/>
            <person name="Li W."/>
            <person name="Zhao G."/>
            <person name="Zhu H."/>
            <person name="Hu X."/>
            <person name="Ji K."/>
            <person name="Xiang X."/>
            <person name="Song Q."/>
            <person name="Yuan D."/>
            <person name="Jin S."/>
            <person name="Zhang L."/>
        </authorList>
    </citation>
    <scope>NUCLEOTIDE SEQUENCE [LARGE SCALE GENOMIC DNA]</scope>
    <source>
        <strain evidence="1">SQ_2022a</strain>
    </source>
</reference>
<keyword evidence="2" id="KW-1185">Reference proteome</keyword>